<dbReference type="GO" id="GO:0019464">
    <property type="term" value="P:glycine decarboxylation via glycine cleavage system"/>
    <property type="evidence" value="ECO:0007669"/>
    <property type="project" value="TreeGrafter"/>
</dbReference>
<evidence type="ECO:0000313" key="13">
    <source>
        <dbReference type="EMBL" id="KAK7792409.1"/>
    </source>
</evidence>
<feature type="compositionally biased region" description="Basic and acidic residues" evidence="9">
    <location>
        <begin position="49"/>
        <end position="62"/>
    </location>
</feature>
<evidence type="ECO:0000256" key="5">
    <source>
        <dbReference type="ARBA" id="ARBA00046415"/>
    </source>
</evidence>
<dbReference type="FunFam" id="3.40.640.10:FF:000007">
    <property type="entry name" value="glycine dehydrogenase (Decarboxylating), mitochondrial"/>
    <property type="match status" value="1"/>
</dbReference>
<dbReference type="NCBIfam" id="TIGR00461">
    <property type="entry name" value="gcvP"/>
    <property type="match status" value="1"/>
</dbReference>
<keyword evidence="4 8" id="KW-0560">Oxidoreductase</keyword>
<dbReference type="CDD" id="cd00613">
    <property type="entry name" value="GDC-P"/>
    <property type="match status" value="2"/>
</dbReference>
<dbReference type="PANTHER" id="PTHR11773">
    <property type="entry name" value="GLYCINE DEHYDROGENASE, DECARBOXYLATING"/>
    <property type="match status" value="1"/>
</dbReference>
<sequence>MLRVCSRRWPALAARRFSSPPAAPAALEEDGAGATTAAPPRPLRSHHLGPREDFPSRHIGPRDHDQQRMLELLGFRTLDELTDAAVPENIRLKTDLNIEPPTSEYELIKRIRNVAEKNKVWRSYIGMGYHNCCVPHTIMRNIFENPGWFSQYTPYQPEVAQGRLEGLLNYQTIVTDLTGLEVANASLLDESTAAAEAMSLCFRQNKRRRLFLSHLLHPQTVSVVQTRADSLGLTVDVGNVFEADFSNRDFAGVLFQYPDTEGSIHDFSAVSERAHANGTLVCCATDLLALCLLRPPSEFDADIAVGTSQRFGVPLGYGGPHAGFFACRQSLVRLMPGRMIGVTRDAGGHDAYRLALQTREQHIRRDKATSNICTAQALLANMASMFAVYHGPQGLKEIATRVHNTAVLLSKGVEESGNIVTNDVFFDTIRVVPGMDPAEIHHRARQKEINLRIFSDDSVGVALDETVGAQDIDDLLWVFGSKETTDEVAERNNIHEKTIMSSPFRRTSPFLTHPVFNSHHSETRIVRYMKHLENKDISLVHSMIPLGSCTMKLNSTTEMMPCSFQHFTDIHPFAPLDQSLGYQELFEELQQDLCAITGYDRISFQPNSGAQGEYAGLRAIKGYHEAHDQGHRNLCLIPVSAHGTNPASAQMAGMKVEPINVSKDGSIDVEHLKAKVHEHSESLSCLMITYPSTNGVFEETIADICQLIHEHGGQVYLDGANMNAQVALCRPGDYGSDVSHLNLHKTFCIPHGGGGPGMGPIGVKAHLAPFLPSHPVVNPMADMGRHSKSFGVVSAAPFGSSAILPISWAYIKMMGPKGLRKATQVAILNANYMSKRLEGHYQTLYKGKETALVAHEFILDVRDLKKTANIEAVDIAKRLMDYGFHAPTMSWPVSGTLMIEPTESEDKEELDRFCDALISIRKEIKDIEDGKMDIRTNPLKMAPHTQADVISSEWNRPYTREQAAFPAPFVRADTKFWPSVGRIDDIYGDKHLVCTCPPILPAY</sequence>
<organism evidence="13 14">
    <name type="scientific">Gryllus longicercus</name>
    <dbReference type="NCBI Taxonomy" id="2509291"/>
    <lineage>
        <taxon>Eukaryota</taxon>
        <taxon>Metazoa</taxon>
        <taxon>Ecdysozoa</taxon>
        <taxon>Arthropoda</taxon>
        <taxon>Hexapoda</taxon>
        <taxon>Insecta</taxon>
        <taxon>Pterygota</taxon>
        <taxon>Neoptera</taxon>
        <taxon>Polyneoptera</taxon>
        <taxon>Orthoptera</taxon>
        <taxon>Ensifera</taxon>
        <taxon>Gryllidea</taxon>
        <taxon>Grylloidea</taxon>
        <taxon>Gryllidae</taxon>
        <taxon>Gryllinae</taxon>
        <taxon>Gryllus</taxon>
    </lineage>
</organism>
<dbReference type="GO" id="GO:0016594">
    <property type="term" value="F:glycine binding"/>
    <property type="evidence" value="ECO:0007669"/>
    <property type="project" value="TreeGrafter"/>
</dbReference>
<dbReference type="Pfam" id="PF02347">
    <property type="entry name" value="GDC-P"/>
    <property type="match status" value="1"/>
</dbReference>
<dbReference type="InterPro" id="IPR049315">
    <property type="entry name" value="GDC-P_N"/>
</dbReference>
<keyword evidence="14" id="KW-1185">Reference proteome</keyword>
<comment type="cofactor">
    <cofactor evidence="1 7 8">
        <name>pyridoxal 5'-phosphate</name>
        <dbReference type="ChEBI" id="CHEBI:597326"/>
    </cofactor>
</comment>
<dbReference type="FunFam" id="3.90.1150.10:FF:000153">
    <property type="entry name" value="Glycine dehydrogenase (decarboxylating)"/>
    <property type="match status" value="1"/>
</dbReference>
<evidence type="ECO:0000259" key="10">
    <source>
        <dbReference type="Pfam" id="PF01212"/>
    </source>
</evidence>
<dbReference type="Gene3D" id="3.40.640.10">
    <property type="entry name" value="Type I PLP-dependent aspartate aminotransferase-like (Major domain)"/>
    <property type="match status" value="2"/>
</dbReference>
<comment type="caution">
    <text evidence="13">The sequence shown here is derived from an EMBL/GenBank/DDBJ whole genome shotgun (WGS) entry which is preliminary data.</text>
</comment>
<dbReference type="GO" id="GO:0005739">
    <property type="term" value="C:mitochondrion"/>
    <property type="evidence" value="ECO:0007669"/>
    <property type="project" value="UniProtKB-SubCell"/>
</dbReference>
<comment type="function">
    <text evidence="8">The glycine cleavage system catalyzes the degradation of glycine.</text>
</comment>
<evidence type="ECO:0000256" key="2">
    <source>
        <dbReference type="ARBA" id="ARBA00010756"/>
    </source>
</evidence>
<evidence type="ECO:0000259" key="12">
    <source>
        <dbReference type="Pfam" id="PF21478"/>
    </source>
</evidence>
<evidence type="ECO:0000256" key="8">
    <source>
        <dbReference type="RuleBase" id="RU364056"/>
    </source>
</evidence>
<evidence type="ECO:0000256" key="4">
    <source>
        <dbReference type="ARBA" id="ARBA00023002"/>
    </source>
</evidence>
<feature type="domain" description="Glycine cleavage system P-protein N-terminal" evidence="11">
    <location>
        <begin position="57"/>
        <end position="479"/>
    </location>
</feature>
<dbReference type="FunFam" id="3.40.640.10:FF:000005">
    <property type="entry name" value="Glycine dehydrogenase (decarboxylating), mitochondrial"/>
    <property type="match status" value="1"/>
</dbReference>
<dbReference type="InterPro" id="IPR003437">
    <property type="entry name" value="GcvP"/>
</dbReference>
<comment type="subcellular location">
    <subcellularLocation>
        <location evidence="8">Mitochondrion</location>
    </subcellularLocation>
</comment>
<dbReference type="Pfam" id="PF21478">
    <property type="entry name" value="GcvP2_C"/>
    <property type="match status" value="1"/>
</dbReference>
<evidence type="ECO:0000256" key="9">
    <source>
        <dbReference type="SAM" id="MobiDB-lite"/>
    </source>
</evidence>
<dbReference type="NCBIfam" id="NF003346">
    <property type="entry name" value="PRK04366.1"/>
    <property type="match status" value="1"/>
</dbReference>
<comment type="subunit">
    <text evidence="5">Homodimer. The glycine cleavage system is composed of four proteins: P, T, L and H.</text>
</comment>
<dbReference type="InterPro" id="IPR049316">
    <property type="entry name" value="GDC-P_C"/>
</dbReference>
<dbReference type="Gene3D" id="3.90.1150.10">
    <property type="entry name" value="Aspartate Aminotransferase, domain 1"/>
    <property type="match status" value="2"/>
</dbReference>
<evidence type="ECO:0000256" key="3">
    <source>
        <dbReference type="ARBA" id="ARBA00022898"/>
    </source>
</evidence>
<evidence type="ECO:0000259" key="11">
    <source>
        <dbReference type="Pfam" id="PF02347"/>
    </source>
</evidence>
<keyword evidence="8" id="KW-0496">Mitochondrion</keyword>
<keyword evidence="8" id="KW-0809">Transit peptide</keyword>
<dbReference type="PANTHER" id="PTHR11773:SF1">
    <property type="entry name" value="GLYCINE DEHYDROGENASE (DECARBOXYLATING), MITOCHONDRIAL"/>
    <property type="match status" value="1"/>
</dbReference>
<evidence type="ECO:0000256" key="7">
    <source>
        <dbReference type="PIRSR" id="PIRSR603437-50"/>
    </source>
</evidence>
<accession>A0AAN9V6A9</accession>
<dbReference type="EMBL" id="JAZDUA010000450">
    <property type="protein sequence ID" value="KAK7792409.1"/>
    <property type="molecule type" value="Genomic_DNA"/>
</dbReference>
<keyword evidence="3 7" id="KW-0663">Pyridoxal phosphate</keyword>
<feature type="compositionally biased region" description="Low complexity" evidence="9">
    <location>
        <begin position="19"/>
        <end position="38"/>
    </location>
</feature>
<proteinExistence type="inferred from homology"/>
<dbReference type="EC" id="1.4.4.2" evidence="8"/>
<comment type="similarity">
    <text evidence="2 8">Belongs to the GcvP family.</text>
</comment>
<dbReference type="FunFam" id="3.90.1150.10:FF:000025">
    <property type="entry name" value="Glycine cleavage system P protein"/>
    <property type="match status" value="1"/>
</dbReference>
<feature type="region of interest" description="Disordered" evidence="9">
    <location>
        <begin position="19"/>
        <end position="62"/>
    </location>
</feature>
<gene>
    <name evidence="13" type="ORF">R5R35_011413</name>
</gene>
<evidence type="ECO:0000313" key="14">
    <source>
        <dbReference type="Proteomes" id="UP001378592"/>
    </source>
</evidence>
<dbReference type="SUPFAM" id="SSF53383">
    <property type="entry name" value="PLP-dependent transferases"/>
    <property type="match status" value="2"/>
</dbReference>
<dbReference type="InterPro" id="IPR001597">
    <property type="entry name" value="ArAA_b-elim_lyase/Thr_aldolase"/>
</dbReference>
<dbReference type="InterPro" id="IPR020581">
    <property type="entry name" value="GDC_P"/>
</dbReference>
<comment type="catalytic activity">
    <reaction evidence="6 8">
        <text>N(6)-[(R)-lipoyl]-L-lysyl-[glycine-cleavage complex H protein] + glycine + H(+) = N(6)-[(R)-S(8)-aminomethyldihydrolipoyl]-L-lysyl-[glycine-cleavage complex H protein] + CO2</text>
        <dbReference type="Rhea" id="RHEA:24304"/>
        <dbReference type="Rhea" id="RHEA-COMP:10494"/>
        <dbReference type="Rhea" id="RHEA-COMP:10495"/>
        <dbReference type="ChEBI" id="CHEBI:15378"/>
        <dbReference type="ChEBI" id="CHEBI:16526"/>
        <dbReference type="ChEBI" id="CHEBI:57305"/>
        <dbReference type="ChEBI" id="CHEBI:83099"/>
        <dbReference type="ChEBI" id="CHEBI:83143"/>
        <dbReference type="EC" id="1.4.4.2"/>
    </reaction>
</comment>
<dbReference type="InterPro" id="IPR015421">
    <property type="entry name" value="PyrdxlP-dep_Trfase_major"/>
</dbReference>
<dbReference type="Pfam" id="PF01212">
    <property type="entry name" value="Beta_elim_lyase"/>
    <property type="match status" value="1"/>
</dbReference>
<reference evidence="13 14" key="1">
    <citation type="submission" date="2024-03" db="EMBL/GenBank/DDBJ databases">
        <title>The genome assembly and annotation of the cricket Gryllus longicercus Weissman &amp; Gray.</title>
        <authorList>
            <person name="Szrajer S."/>
            <person name="Gray D."/>
            <person name="Ylla G."/>
        </authorList>
    </citation>
    <scope>NUCLEOTIDE SEQUENCE [LARGE SCALE GENOMIC DNA]</scope>
    <source>
        <strain evidence="13">DAG 2021-001</strain>
        <tissue evidence="13">Whole body minus gut</tissue>
    </source>
</reference>
<dbReference type="AlphaFoldDB" id="A0AAN9V6A9"/>
<feature type="domain" description="Glycine dehydrogenase C-terminal" evidence="12">
    <location>
        <begin position="822"/>
        <end position="944"/>
    </location>
</feature>
<feature type="domain" description="Aromatic amino acid beta-eliminating lyase/threonine aldolase" evidence="10">
    <location>
        <begin position="577"/>
        <end position="724"/>
    </location>
</feature>
<name>A0AAN9V6A9_9ORTH</name>
<protein>
    <recommendedName>
        <fullName evidence="8">Glycine cleavage system P protein</fullName>
        <ecNumber evidence="8">1.4.4.2</ecNumber>
    </recommendedName>
</protein>
<dbReference type="GO" id="GO:0005960">
    <property type="term" value="C:glycine cleavage complex"/>
    <property type="evidence" value="ECO:0007669"/>
    <property type="project" value="TreeGrafter"/>
</dbReference>
<dbReference type="GO" id="GO:0016829">
    <property type="term" value="F:lyase activity"/>
    <property type="evidence" value="ECO:0007669"/>
    <property type="project" value="InterPro"/>
</dbReference>
<dbReference type="InterPro" id="IPR015422">
    <property type="entry name" value="PyrdxlP-dep_Trfase_small"/>
</dbReference>
<dbReference type="HAMAP" id="MF_00711">
    <property type="entry name" value="GcvP"/>
    <property type="match status" value="1"/>
</dbReference>
<dbReference type="GO" id="GO:0030170">
    <property type="term" value="F:pyridoxal phosphate binding"/>
    <property type="evidence" value="ECO:0007669"/>
    <property type="project" value="TreeGrafter"/>
</dbReference>
<dbReference type="GO" id="GO:0004375">
    <property type="term" value="F:glycine dehydrogenase (decarboxylating) activity"/>
    <property type="evidence" value="ECO:0007669"/>
    <property type="project" value="UniProtKB-UniRule"/>
</dbReference>
<feature type="modified residue" description="N6-(pyridoxal phosphate)lysine" evidence="7">
    <location>
        <position position="745"/>
    </location>
</feature>
<dbReference type="InterPro" id="IPR015424">
    <property type="entry name" value="PyrdxlP-dep_Trfase"/>
</dbReference>
<evidence type="ECO:0000256" key="6">
    <source>
        <dbReference type="ARBA" id="ARBA00049026"/>
    </source>
</evidence>
<dbReference type="Proteomes" id="UP001378592">
    <property type="component" value="Unassembled WGS sequence"/>
</dbReference>
<evidence type="ECO:0000256" key="1">
    <source>
        <dbReference type="ARBA" id="ARBA00001933"/>
    </source>
</evidence>